<sequence length="81" mass="9517">MFKKIAKLIFFLWQSRQPGYGYGHGKPWKYKKRKGYKGGRHWDHGGYPPYGHGSGYPGHYRPHGVKGLIVDALLRRLLHRR</sequence>
<comment type="caution">
    <text evidence="1">The sequence shown here is derived from an EMBL/GenBank/DDBJ whole genome shotgun (WGS) entry which is preliminary data.</text>
</comment>
<dbReference type="Proteomes" id="UP000321085">
    <property type="component" value="Unassembled WGS sequence"/>
</dbReference>
<reference evidence="1 2" key="1">
    <citation type="submission" date="2019-07" db="EMBL/GenBank/DDBJ databases">
        <title>Whole genome shotgun sequence of Microvirga aerophila NBRC 106136.</title>
        <authorList>
            <person name="Hosoyama A."/>
            <person name="Uohara A."/>
            <person name="Ohji S."/>
            <person name="Ichikawa N."/>
        </authorList>
    </citation>
    <scope>NUCLEOTIDE SEQUENCE [LARGE SCALE GENOMIC DNA]</scope>
    <source>
        <strain evidence="1 2">NBRC 106136</strain>
    </source>
</reference>
<proteinExistence type="predicted"/>
<accession>A0A512BZU7</accession>
<dbReference type="AlphaFoldDB" id="A0A512BZU7"/>
<evidence type="ECO:0000313" key="1">
    <source>
        <dbReference type="EMBL" id="GEO17460.1"/>
    </source>
</evidence>
<gene>
    <name evidence="1" type="ORF">MAE02_51560</name>
</gene>
<dbReference type="RefSeq" id="WP_114188748.1">
    <property type="nucleotide sequence ID" value="NZ_BJYU01000106.1"/>
</dbReference>
<evidence type="ECO:0000313" key="2">
    <source>
        <dbReference type="Proteomes" id="UP000321085"/>
    </source>
</evidence>
<dbReference type="EMBL" id="BJYU01000106">
    <property type="protein sequence ID" value="GEO17460.1"/>
    <property type="molecule type" value="Genomic_DNA"/>
</dbReference>
<organism evidence="1 2">
    <name type="scientific">Microvirga aerophila</name>
    <dbReference type="NCBI Taxonomy" id="670291"/>
    <lineage>
        <taxon>Bacteria</taxon>
        <taxon>Pseudomonadati</taxon>
        <taxon>Pseudomonadota</taxon>
        <taxon>Alphaproteobacteria</taxon>
        <taxon>Hyphomicrobiales</taxon>
        <taxon>Methylobacteriaceae</taxon>
        <taxon>Microvirga</taxon>
    </lineage>
</organism>
<protein>
    <submittedName>
        <fullName evidence="1">Uncharacterized protein</fullName>
    </submittedName>
</protein>
<keyword evidence="2" id="KW-1185">Reference proteome</keyword>
<name>A0A512BZU7_9HYPH</name>